<dbReference type="Proteomes" id="UP000781932">
    <property type="component" value="Unassembled WGS sequence"/>
</dbReference>
<dbReference type="Gene3D" id="4.10.240.10">
    <property type="entry name" value="Zn(2)-C6 fungal-type DNA-binding domain"/>
    <property type="match status" value="1"/>
</dbReference>
<dbReference type="PANTHER" id="PTHR37534:SF15">
    <property type="entry name" value="ZN(II)2CYS6 TRANSCRIPTION FACTOR (EUROFUNG)"/>
    <property type="match status" value="1"/>
</dbReference>
<dbReference type="GO" id="GO:0045944">
    <property type="term" value="P:positive regulation of transcription by RNA polymerase II"/>
    <property type="evidence" value="ECO:0007669"/>
    <property type="project" value="TreeGrafter"/>
</dbReference>
<name>A0A9P6I167_9PEZI</name>
<proteinExistence type="predicted"/>
<dbReference type="OrthoDB" id="25818at2759"/>
<organism evidence="5 6">
    <name type="scientific">Colletotrichum karsti</name>
    <dbReference type="NCBI Taxonomy" id="1095194"/>
    <lineage>
        <taxon>Eukaryota</taxon>
        <taxon>Fungi</taxon>
        <taxon>Dikarya</taxon>
        <taxon>Ascomycota</taxon>
        <taxon>Pezizomycotina</taxon>
        <taxon>Sordariomycetes</taxon>
        <taxon>Hypocreomycetidae</taxon>
        <taxon>Glomerellales</taxon>
        <taxon>Glomerellaceae</taxon>
        <taxon>Colletotrichum</taxon>
        <taxon>Colletotrichum boninense species complex</taxon>
    </lineage>
</organism>
<comment type="subcellular location">
    <subcellularLocation>
        <location evidence="1">Nucleus</location>
    </subcellularLocation>
</comment>
<evidence type="ECO:0000256" key="1">
    <source>
        <dbReference type="ARBA" id="ARBA00004123"/>
    </source>
</evidence>
<dbReference type="GeneID" id="62163951"/>
<dbReference type="PANTHER" id="PTHR37534">
    <property type="entry name" value="TRANSCRIPTIONAL ACTIVATOR PROTEIN UGA3"/>
    <property type="match status" value="1"/>
</dbReference>
<evidence type="ECO:0000313" key="5">
    <source>
        <dbReference type="EMBL" id="KAF9874179.1"/>
    </source>
</evidence>
<dbReference type="Pfam" id="PF00172">
    <property type="entry name" value="Zn_clus"/>
    <property type="match status" value="1"/>
</dbReference>
<dbReference type="EMBL" id="JAATWM020000027">
    <property type="protein sequence ID" value="KAF9874179.1"/>
    <property type="molecule type" value="Genomic_DNA"/>
</dbReference>
<gene>
    <name evidence="5" type="ORF">CkaCkLH20_08162</name>
</gene>
<dbReference type="InterPro" id="IPR036864">
    <property type="entry name" value="Zn2-C6_fun-type_DNA-bd_sf"/>
</dbReference>
<dbReference type="AlphaFoldDB" id="A0A9P6I167"/>
<evidence type="ECO:0000313" key="6">
    <source>
        <dbReference type="Proteomes" id="UP000781932"/>
    </source>
</evidence>
<keyword evidence="6" id="KW-1185">Reference proteome</keyword>
<dbReference type="GO" id="GO:0000981">
    <property type="term" value="F:DNA-binding transcription factor activity, RNA polymerase II-specific"/>
    <property type="evidence" value="ECO:0007669"/>
    <property type="project" value="InterPro"/>
</dbReference>
<evidence type="ECO:0000259" key="4">
    <source>
        <dbReference type="PROSITE" id="PS50048"/>
    </source>
</evidence>
<feature type="region of interest" description="Disordered" evidence="3">
    <location>
        <begin position="53"/>
        <end position="78"/>
    </location>
</feature>
<comment type="caution">
    <text evidence="5">The sequence shown here is derived from an EMBL/GenBank/DDBJ whole genome shotgun (WGS) entry which is preliminary data.</text>
</comment>
<dbReference type="InterPro" id="IPR021858">
    <property type="entry name" value="Fun_TF"/>
</dbReference>
<keyword evidence="2" id="KW-0539">Nucleus</keyword>
<dbReference type="Pfam" id="PF11951">
    <property type="entry name" value="Fungal_trans_2"/>
    <property type="match status" value="1"/>
</dbReference>
<dbReference type="RefSeq" id="XP_038743640.1">
    <property type="nucleotide sequence ID" value="XM_038890877.1"/>
</dbReference>
<dbReference type="InterPro" id="IPR001138">
    <property type="entry name" value="Zn2Cys6_DnaBD"/>
</dbReference>
<accession>A0A9P6I167</accession>
<dbReference type="GO" id="GO:0008270">
    <property type="term" value="F:zinc ion binding"/>
    <property type="evidence" value="ECO:0007669"/>
    <property type="project" value="InterPro"/>
</dbReference>
<dbReference type="PROSITE" id="PS50048">
    <property type="entry name" value="ZN2_CY6_FUNGAL_2"/>
    <property type="match status" value="1"/>
</dbReference>
<reference evidence="5" key="2">
    <citation type="submission" date="2020-11" db="EMBL/GenBank/DDBJ databases">
        <title>Whole genome sequencing of Colletotrichum sp.</title>
        <authorList>
            <person name="Li H."/>
        </authorList>
    </citation>
    <scope>NUCLEOTIDE SEQUENCE</scope>
    <source>
        <strain evidence="5">CkLH20</strain>
    </source>
</reference>
<dbReference type="SMART" id="SM00066">
    <property type="entry name" value="GAL4"/>
    <property type="match status" value="1"/>
</dbReference>
<dbReference type="SUPFAM" id="SSF57701">
    <property type="entry name" value="Zn2/Cys6 DNA-binding domain"/>
    <property type="match status" value="1"/>
</dbReference>
<dbReference type="PROSITE" id="PS00463">
    <property type="entry name" value="ZN2_CY6_FUNGAL_1"/>
    <property type="match status" value="1"/>
</dbReference>
<dbReference type="CDD" id="cd00067">
    <property type="entry name" value="GAL4"/>
    <property type="match status" value="1"/>
</dbReference>
<protein>
    <recommendedName>
        <fullName evidence="4">Zn(2)-C6 fungal-type domain-containing protein</fullName>
    </recommendedName>
</protein>
<sequence length="568" mass="63429">MKPLSSNLRMQRTKTGCVSCREARKKCCERKPQCTRCSLKNLTCVYEEKRETKSDKRASRAPRRGRKPFPGKQPRPEEGFIHTFAIAKSTSSVSSESSIDCRDNHQIDMSQFLMDLDEPMDFSDYCGDGIGSESCSTFTNSIFEDSRSTRSSSAELMSLELELAFPTFSEMTTDPQSRKLLHHFCSTLCRLIVFEEQPKSSFRDLILPLAYDNSPVLYAICAFAGGHLEYMGVQTTTHSSQYRAMAAKGAFELVQWKSQQEEVLATVMFLAYYESLTMSNAPNMVIGHLKAAFLIISSAPESERSLTMRFLEKAFHYMDVISALSLGISPVSAMPVSDYTYPLAVMSPPKPNAPTYADPFIGVSGDLWPILYRLGLVTALKGDLDNAMATQQSTKAAVLRVEYESMTKATEKALRDWQPAVMPNSMMSSMEDETSAQQQLEAMVHSSQSYRHSALVYLHRVIYSHPTSHPEVQSNSHLSLESCAAVAASGGSLYALLWPLFVAACEAITDHDRSLAKLVLEEISRRQGMVNVERAESAIMQRWTETDMQNGDQYGHDEWTFGPDVVLA</sequence>
<dbReference type="GO" id="GO:0000976">
    <property type="term" value="F:transcription cis-regulatory region binding"/>
    <property type="evidence" value="ECO:0007669"/>
    <property type="project" value="TreeGrafter"/>
</dbReference>
<reference evidence="5" key="1">
    <citation type="submission" date="2020-03" db="EMBL/GenBank/DDBJ databases">
        <authorList>
            <person name="He L."/>
        </authorList>
    </citation>
    <scope>NUCLEOTIDE SEQUENCE</scope>
    <source>
        <strain evidence="5">CkLH20</strain>
    </source>
</reference>
<dbReference type="GO" id="GO:0005634">
    <property type="term" value="C:nucleus"/>
    <property type="evidence" value="ECO:0007669"/>
    <property type="project" value="UniProtKB-SubCell"/>
</dbReference>
<evidence type="ECO:0000256" key="3">
    <source>
        <dbReference type="SAM" id="MobiDB-lite"/>
    </source>
</evidence>
<feature type="compositionally biased region" description="Basic residues" evidence="3">
    <location>
        <begin position="59"/>
        <end position="69"/>
    </location>
</feature>
<feature type="domain" description="Zn(2)-C6 fungal-type" evidence="4">
    <location>
        <begin position="16"/>
        <end position="46"/>
    </location>
</feature>
<evidence type="ECO:0000256" key="2">
    <source>
        <dbReference type="ARBA" id="ARBA00023242"/>
    </source>
</evidence>